<reference evidence="4" key="1">
    <citation type="submission" date="2019-08" db="EMBL/GenBank/DDBJ databases">
        <authorList>
            <person name="Kucharzyk K."/>
            <person name="Murdoch R.W."/>
            <person name="Higgins S."/>
            <person name="Loffler F."/>
        </authorList>
    </citation>
    <scope>NUCLEOTIDE SEQUENCE</scope>
</reference>
<dbReference type="EMBL" id="VSSQ01017329">
    <property type="protein sequence ID" value="MPM59510.1"/>
    <property type="molecule type" value="Genomic_DNA"/>
</dbReference>
<organism evidence="4">
    <name type="scientific">bioreactor metagenome</name>
    <dbReference type="NCBI Taxonomy" id="1076179"/>
    <lineage>
        <taxon>unclassified sequences</taxon>
        <taxon>metagenomes</taxon>
        <taxon>ecological metagenomes</taxon>
    </lineage>
</organism>
<dbReference type="AlphaFoldDB" id="A0A645B239"/>
<dbReference type="Gene3D" id="3.90.1750.20">
    <property type="entry name" value="Putative Large Serine Recombinase, Chain B, Domain 2"/>
    <property type="match status" value="1"/>
</dbReference>
<feature type="domain" description="Recombinase zinc beta ribbon" evidence="3">
    <location>
        <begin position="99"/>
        <end position="156"/>
    </location>
</feature>
<accession>A0A645B239</accession>
<evidence type="ECO:0000256" key="2">
    <source>
        <dbReference type="ARBA" id="ARBA00023172"/>
    </source>
</evidence>
<gene>
    <name evidence="4" type="ORF">SDC9_106354</name>
</gene>
<dbReference type="GO" id="GO:0000150">
    <property type="term" value="F:DNA strand exchange activity"/>
    <property type="evidence" value="ECO:0007669"/>
    <property type="project" value="TreeGrafter"/>
</dbReference>
<proteinExistence type="predicted"/>
<comment type="caution">
    <text evidence="4">The sequence shown here is derived from an EMBL/GenBank/DDBJ whole genome shotgun (WGS) entry which is preliminary data.</text>
</comment>
<sequence length="274" mass="30663">MGRILRNPAYAKATEAVYAYYKAKGAIIYNDASEFTGKFASIMIGKRTSNERKYTNMQEHLLAISSHKGVIEGEQFLTCQFRMDNNRQIKNTGKGKLTWLSGLLHCAECGYSLRVIEDKQYNRKYLSCAGRSNLHICSAVHSERIEDVEAMVESVLMKRFAKQQAFPPAENPSPKPQDKWVNELGQIENKISNLIQALADGNDVSKQYINAAIQKLDDEKQAILSRIETAANTPSEEAIAYDFSSLDFETKKKTAAAVIKNVLCAPSGVEIKLR</sequence>
<evidence type="ECO:0000313" key="4">
    <source>
        <dbReference type="EMBL" id="MPM59510.1"/>
    </source>
</evidence>
<protein>
    <recommendedName>
        <fullName evidence="3">Recombinase zinc beta ribbon domain-containing protein</fullName>
    </recommendedName>
</protein>
<dbReference type="PANTHER" id="PTHR30461:SF2">
    <property type="entry name" value="SERINE RECOMBINASE PINE-RELATED"/>
    <property type="match status" value="1"/>
</dbReference>
<evidence type="ECO:0000256" key="1">
    <source>
        <dbReference type="ARBA" id="ARBA00023125"/>
    </source>
</evidence>
<dbReference type="Pfam" id="PF13408">
    <property type="entry name" value="Zn_ribbon_recom"/>
    <property type="match status" value="1"/>
</dbReference>
<name>A0A645B239_9ZZZZ</name>
<dbReference type="InterPro" id="IPR025827">
    <property type="entry name" value="Zn_ribbon_recom_dom"/>
</dbReference>
<dbReference type="InterPro" id="IPR038109">
    <property type="entry name" value="DNA_bind_recomb_sf"/>
</dbReference>
<keyword evidence="1" id="KW-0238">DNA-binding</keyword>
<dbReference type="InterPro" id="IPR050639">
    <property type="entry name" value="SSR_resolvase"/>
</dbReference>
<dbReference type="GO" id="GO:0003677">
    <property type="term" value="F:DNA binding"/>
    <property type="evidence" value="ECO:0007669"/>
    <property type="project" value="UniProtKB-KW"/>
</dbReference>
<keyword evidence="2" id="KW-0233">DNA recombination</keyword>
<dbReference type="PANTHER" id="PTHR30461">
    <property type="entry name" value="DNA-INVERTASE FROM LAMBDOID PROPHAGE"/>
    <property type="match status" value="1"/>
</dbReference>
<evidence type="ECO:0000259" key="3">
    <source>
        <dbReference type="Pfam" id="PF13408"/>
    </source>
</evidence>